<dbReference type="Pfam" id="PF09560">
    <property type="entry name" value="Spore_YunB"/>
    <property type="match status" value="1"/>
</dbReference>
<keyword evidence="1" id="KW-0812">Transmembrane</keyword>
<name>A0A553SJF7_NIACI</name>
<organism evidence="2 3">
    <name type="scientific">Niallia circulans</name>
    <name type="common">Bacillus circulans</name>
    <dbReference type="NCBI Taxonomy" id="1397"/>
    <lineage>
        <taxon>Bacteria</taxon>
        <taxon>Bacillati</taxon>
        <taxon>Bacillota</taxon>
        <taxon>Bacilli</taxon>
        <taxon>Bacillales</taxon>
        <taxon>Bacillaceae</taxon>
        <taxon>Niallia</taxon>
    </lineage>
</organism>
<accession>A0A553SJF7</accession>
<evidence type="ECO:0000313" key="2">
    <source>
        <dbReference type="EMBL" id="TRZ37135.1"/>
    </source>
</evidence>
<dbReference type="Proteomes" id="UP000319837">
    <property type="component" value="Unassembled WGS sequence"/>
</dbReference>
<dbReference type="NCBIfam" id="TIGR02832">
    <property type="entry name" value="spo_yunB"/>
    <property type="match status" value="1"/>
</dbReference>
<dbReference type="RefSeq" id="WP_185765509.1">
    <property type="nucleotide sequence ID" value="NZ_RIBP01000004.1"/>
</dbReference>
<keyword evidence="1" id="KW-0472">Membrane</keyword>
<dbReference type="PIRSF" id="PIRSF021383">
    <property type="entry name" value="YunB"/>
    <property type="match status" value="1"/>
</dbReference>
<reference evidence="3" key="1">
    <citation type="submission" date="2018-10" db="EMBL/GenBank/DDBJ databases">
        <title>FDA dAtabase for Regulatory Grade micrObial Sequences (FDA-ARGOS): Supporting development and validation of Infectious Disease Dx tests.</title>
        <authorList>
            <person name="Minogue T."/>
            <person name="Wolcott M."/>
            <person name="Wasieloski L."/>
            <person name="Aguilar W."/>
            <person name="Moore D."/>
            <person name="Tallon L."/>
            <person name="Sadzewicz L."/>
            <person name="Sengamalay N."/>
            <person name="Ott S."/>
            <person name="Godinez A."/>
            <person name="Nagaraj S."/>
            <person name="Vavikolanu K."/>
            <person name="Vyas G."/>
            <person name="Nadendla S."/>
            <person name="George J."/>
            <person name="Sichtig H."/>
        </authorList>
    </citation>
    <scope>NUCLEOTIDE SEQUENCE [LARGE SCALE GENOMIC DNA]</scope>
    <source>
        <strain evidence="3">FDAARGOS_343</strain>
    </source>
</reference>
<evidence type="ECO:0000313" key="3">
    <source>
        <dbReference type="Proteomes" id="UP000319837"/>
    </source>
</evidence>
<proteinExistence type="predicted"/>
<protein>
    <submittedName>
        <fullName evidence="2">Sporulation protein YunB</fullName>
    </submittedName>
</protein>
<dbReference type="AlphaFoldDB" id="A0A553SJF7"/>
<comment type="caution">
    <text evidence="2">The sequence shown here is derived from an EMBL/GenBank/DDBJ whole genome shotgun (WGS) entry which is preliminary data.</text>
</comment>
<sequence>MRKFYFRQRMPKKKPLTFQQVLLITAVFFIFSTILSFWIINNGLKPTLSYYAQSQTKKLATLVINDALKDEAEEEDNNLMIDGNNFVFNTAQIVKKQQEITSLVQENITRMEKGVIPAGAQLSDIELDKSLTAQGKGIVYNVPIGQATNNALLGNLGPDVPIKFNVVGSVKSDLKTEMENVGINYVVVKAFVEIKVDIQIIIPFATKLTTVKQDILIAMAGFEGDVPEFYNGSGSSSIPALQLPADNKK</sequence>
<feature type="transmembrane region" description="Helical" evidence="1">
    <location>
        <begin position="21"/>
        <end position="40"/>
    </location>
</feature>
<dbReference type="InterPro" id="IPR014197">
    <property type="entry name" value="Sporulation_prot_YunB"/>
</dbReference>
<keyword evidence="1" id="KW-1133">Transmembrane helix</keyword>
<evidence type="ECO:0000256" key="1">
    <source>
        <dbReference type="SAM" id="Phobius"/>
    </source>
</evidence>
<gene>
    <name evidence="2" type="primary">yunB</name>
    <name evidence="2" type="ORF">CEQ21_16745</name>
</gene>
<dbReference type="EMBL" id="RIBP01000004">
    <property type="protein sequence ID" value="TRZ37135.1"/>
    <property type="molecule type" value="Genomic_DNA"/>
</dbReference>